<dbReference type="RefSeq" id="WP_052955762.1">
    <property type="nucleotide sequence ID" value="NZ_BBWV01000002.1"/>
</dbReference>
<reference evidence="1 2" key="1">
    <citation type="submission" date="2015-04" db="EMBL/GenBank/DDBJ databases">
        <title>Whole genome shotgun sequence of Flavihumibacter petaseus NBRC 106054.</title>
        <authorList>
            <person name="Miyazawa S."/>
            <person name="Hosoyama A."/>
            <person name="Hashimoto M."/>
            <person name="Noguchi M."/>
            <person name="Tsuchikane K."/>
            <person name="Ohji S."/>
            <person name="Yamazoe A."/>
            <person name="Ichikawa N."/>
            <person name="Kimura A."/>
            <person name="Fujita N."/>
        </authorList>
    </citation>
    <scope>NUCLEOTIDE SEQUENCE [LARGE SCALE GENOMIC DNA]</scope>
    <source>
        <strain evidence="1 2">NBRC 106054</strain>
    </source>
</reference>
<protein>
    <submittedName>
        <fullName evidence="1">Uncharacterized protein</fullName>
    </submittedName>
</protein>
<dbReference type="OrthoDB" id="1110562at2"/>
<dbReference type="STRING" id="1220578.FPE01S_02_06560"/>
<dbReference type="EMBL" id="BBWV01000002">
    <property type="protein sequence ID" value="GAO43551.1"/>
    <property type="molecule type" value="Genomic_DNA"/>
</dbReference>
<organism evidence="1 2">
    <name type="scientific">Flavihumibacter petaseus NBRC 106054</name>
    <dbReference type="NCBI Taxonomy" id="1220578"/>
    <lineage>
        <taxon>Bacteria</taxon>
        <taxon>Pseudomonadati</taxon>
        <taxon>Bacteroidota</taxon>
        <taxon>Chitinophagia</taxon>
        <taxon>Chitinophagales</taxon>
        <taxon>Chitinophagaceae</taxon>
        <taxon>Flavihumibacter</taxon>
    </lineage>
</organism>
<proteinExistence type="predicted"/>
<evidence type="ECO:0000313" key="1">
    <source>
        <dbReference type="EMBL" id="GAO43551.1"/>
    </source>
</evidence>
<dbReference type="AlphaFoldDB" id="A0A0E9N1P3"/>
<gene>
    <name evidence="1" type="ORF">FPE01S_02_06560</name>
</gene>
<dbReference type="Proteomes" id="UP000033121">
    <property type="component" value="Unassembled WGS sequence"/>
</dbReference>
<keyword evidence="2" id="KW-1185">Reference proteome</keyword>
<accession>A0A0E9N1P3</accession>
<comment type="caution">
    <text evidence="1">The sequence shown here is derived from an EMBL/GenBank/DDBJ whole genome shotgun (WGS) entry which is preliminary data.</text>
</comment>
<evidence type="ECO:0000313" key="2">
    <source>
        <dbReference type="Proteomes" id="UP000033121"/>
    </source>
</evidence>
<sequence length="479" mass="53495">MSVFKSEQLMQATLAKLNEILTGGDEYAPASKNNFVSWITPGIPFGNGDFDYLEKGFNAADATELRKLIMQAADFSMFADLVPDPSAVYQADQSQTIDRNSQERLSKIYGNILKFAKVTNLDPSEEEKKKLDKFKSLLYTVKKEKNLVTDEETERTTDSPISLAYAEKEQAYSDAVLLYNNKRISAAAGDNKEAVLDFSVNQPVYRNKVKSAMNAWTGAGYKNEVEAMHAYIAQVTGRSMASWFSELRDAYDRARFTESMIDFDFYPVRLFPANFHKQEWMKYSFSDKEVTTHSSKSTTAWNAGGGVNFGLWSAGADASGSTERTNDTMETNAFEMNFELTQVKIMRPWFGTELFSCRGWKLDPGTWTFGNPVLSDGGNPPKGSFIAYSTHAVFARNLNLKFDKSAWQSSTFKSKFDASANVGWGPFRVKGGYSKGKETSDFHSKDTGEGISCNGMQLLCFINRLVGVCPDTDPNAKFD</sequence>
<name>A0A0E9N1P3_9BACT</name>